<dbReference type="Proteomes" id="UP000271098">
    <property type="component" value="Unassembled WGS sequence"/>
</dbReference>
<reference evidence="3" key="1">
    <citation type="submission" date="2016-06" db="UniProtKB">
        <authorList>
            <consortium name="WormBaseParasite"/>
        </authorList>
    </citation>
    <scope>IDENTIFICATION</scope>
</reference>
<dbReference type="AlphaFoldDB" id="A0A183DYL7"/>
<gene>
    <name evidence="1" type="ORF">GPUH_LOCUS13808</name>
</gene>
<protein>
    <submittedName>
        <fullName evidence="3">Secreted protein</fullName>
    </submittedName>
</protein>
<keyword evidence="2" id="KW-1185">Reference proteome</keyword>
<accession>A0A183DYL7</accession>
<evidence type="ECO:0000313" key="1">
    <source>
        <dbReference type="EMBL" id="VDN23018.1"/>
    </source>
</evidence>
<reference evidence="1 2" key="2">
    <citation type="submission" date="2018-11" db="EMBL/GenBank/DDBJ databases">
        <authorList>
            <consortium name="Pathogen Informatics"/>
        </authorList>
    </citation>
    <scope>NUCLEOTIDE SEQUENCE [LARGE SCALE GENOMIC DNA]</scope>
</reference>
<dbReference type="WBParaSite" id="GPUH_0001382301-mRNA-1">
    <property type="protein sequence ID" value="GPUH_0001382301-mRNA-1"/>
    <property type="gene ID" value="GPUH_0001382301"/>
</dbReference>
<name>A0A183DYL7_9BILA</name>
<dbReference type="EMBL" id="UYRT01080586">
    <property type="protein sequence ID" value="VDN23018.1"/>
    <property type="molecule type" value="Genomic_DNA"/>
</dbReference>
<evidence type="ECO:0000313" key="2">
    <source>
        <dbReference type="Proteomes" id="UP000271098"/>
    </source>
</evidence>
<proteinExistence type="predicted"/>
<sequence length="94" mass="10238">MKKCRLPTTVASSSGAVPSPAHVAASRSVTLMLFAWVAASVRATAAVDYRCLFMELLIRHFQHMRRIIVGLDPKYLDTSPPNQMGQSSNCLSCA</sequence>
<organism evidence="3">
    <name type="scientific">Gongylonema pulchrum</name>
    <dbReference type="NCBI Taxonomy" id="637853"/>
    <lineage>
        <taxon>Eukaryota</taxon>
        <taxon>Metazoa</taxon>
        <taxon>Ecdysozoa</taxon>
        <taxon>Nematoda</taxon>
        <taxon>Chromadorea</taxon>
        <taxon>Rhabditida</taxon>
        <taxon>Spirurina</taxon>
        <taxon>Spiruromorpha</taxon>
        <taxon>Spiruroidea</taxon>
        <taxon>Gongylonematidae</taxon>
        <taxon>Gongylonema</taxon>
    </lineage>
</organism>
<evidence type="ECO:0000313" key="3">
    <source>
        <dbReference type="WBParaSite" id="GPUH_0001382301-mRNA-1"/>
    </source>
</evidence>